<dbReference type="RefSeq" id="XP_001596516.1">
    <property type="nucleotide sequence ID" value="XM_001596466.1"/>
</dbReference>
<dbReference type="AlphaFoldDB" id="A7EBQ0"/>
<keyword evidence="2" id="KW-1185">Reference proteome</keyword>
<protein>
    <submittedName>
        <fullName evidence="1">Uncharacterized protein</fullName>
    </submittedName>
</protein>
<name>A7EBQ0_SCLS1</name>
<dbReference type="KEGG" id="ssl:SS1G_02736"/>
<dbReference type="Proteomes" id="UP000001312">
    <property type="component" value="Unassembled WGS sequence"/>
</dbReference>
<dbReference type="HOGENOM" id="CLU_3143892_0_0_1"/>
<dbReference type="GeneID" id="5492799"/>
<gene>
    <name evidence="1" type="ORF">SS1G_02736</name>
</gene>
<evidence type="ECO:0000313" key="1">
    <source>
        <dbReference type="EMBL" id="EDN99878.1"/>
    </source>
</evidence>
<dbReference type="InParanoid" id="A7EBQ0"/>
<accession>A7EBQ0</accession>
<proteinExistence type="predicted"/>
<evidence type="ECO:0000313" key="2">
    <source>
        <dbReference type="Proteomes" id="UP000001312"/>
    </source>
</evidence>
<sequence length="49" mass="5598">MALSTLKYARTLQGLQNEPWFFSNSFTIQKGCCSLKIDTTDHNSGRIKF</sequence>
<organism evidence="1 2">
    <name type="scientific">Sclerotinia sclerotiorum (strain ATCC 18683 / 1980 / Ss-1)</name>
    <name type="common">White mold</name>
    <name type="synonym">Whetzelinia sclerotiorum</name>
    <dbReference type="NCBI Taxonomy" id="665079"/>
    <lineage>
        <taxon>Eukaryota</taxon>
        <taxon>Fungi</taxon>
        <taxon>Dikarya</taxon>
        <taxon>Ascomycota</taxon>
        <taxon>Pezizomycotina</taxon>
        <taxon>Leotiomycetes</taxon>
        <taxon>Helotiales</taxon>
        <taxon>Sclerotiniaceae</taxon>
        <taxon>Sclerotinia</taxon>
    </lineage>
</organism>
<dbReference type="EMBL" id="CH476623">
    <property type="protein sequence ID" value="EDN99878.1"/>
    <property type="molecule type" value="Genomic_DNA"/>
</dbReference>
<reference evidence="2" key="1">
    <citation type="journal article" date="2011" name="PLoS Genet.">
        <title>Genomic analysis of the necrotrophic fungal pathogens Sclerotinia sclerotiorum and Botrytis cinerea.</title>
        <authorList>
            <person name="Amselem J."/>
            <person name="Cuomo C.A."/>
            <person name="van Kan J.A."/>
            <person name="Viaud M."/>
            <person name="Benito E.P."/>
            <person name="Couloux A."/>
            <person name="Coutinho P.M."/>
            <person name="de Vries R.P."/>
            <person name="Dyer P.S."/>
            <person name="Fillinger S."/>
            <person name="Fournier E."/>
            <person name="Gout L."/>
            <person name="Hahn M."/>
            <person name="Kohn L."/>
            <person name="Lapalu N."/>
            <person name="Plummer K.M."/>
            <person name="Pradier J.M."/>
            <person name="Quevillon E."/>
            <person name="Sharon A."/>
            <person name="Simon A."/>
            <person name="ten Have A."/>
            <person name="Tudzynski B."/>
            <person name="Tudzynski P."/>
            <person name="Wincker P."/>
            <person name="Andrew M."/>
            <person name="Anthouard V."/>
            <person name="Beever R.E."/>
            <person name="Beffa R."/>
            <person name="Benoit I."/>
            <person name="Bouzid O."/>
            <person name="Brault B."/>
            <person name="Chen Z."/>
            <person name="Choquer M."/>
            <person name="Collemare J."/>
            <person name="Cotton P."/>
            <person name="Danchin E.G."/>
            <person name="Da Silva C."/>
            <person name="Gautier A."/>
            <person name="Giraud C."/>
            <person name="Giraud T."/>
            <person name="Gonzalez C."/>
            <person name="Grossetete S."/>
            <person name="Guldener U."/>
            <person name="Henrissat B."/>
            <person name="Howlett B.J."/>
            <person name="Kodira C."/>
            <person name="Kretschmer M."/>
            <person name="Lappartient A."/>
            <person name="Leroch M."/>
            <person name="Levis C."/>
            <person name="Mauceli E."/>
            <person name="Neuveglise C."/>
            <person name="Oeser B."/>
            <person name="Pearson M."/>
            <person name="Poulain J."/>
            <person name="Poussereau N."/>
            <person name="Quesneville H."/>
            <person name="Rascle C."/>
            <person name="Schumacher J."/>
            <person name="Segurens B."/>
            <person name="Sexton A."/>
            <person name="Silva E."/>
            <person name="Sirven C."/>
            <person name="Soanes D.M."/>
            <person name="Talbot N.J."/>
            <person name="Templeton M."/>
            <person name="Yandava C."/>
            <person name="Yarden O."/>
            <person name="Zeng Q."/>
            <person name="Rollins J.A."/>
            <person name="Lebrun M.H."/>
            <person name="Dickman M."/>
        </authorList>
    </citation>
    <scope>NUCLEOTIDE SEQUENCE [LARGE SCALE GENOMIC DNA]</scope>
    <source>
        <strain evidence="2">ATCC 18683 / 1980 / Ss-1</strain>
    </source>
</reference>